<feature type="region of interest" description="Disordered" evidence="4">
    <location>
        <begin position="77"/>
        <end position="104"/>
    </location>
</feature>
<dbReference type="CDD" id="cd07377">
    <property type="entry name" value="WHTH_GntR"/>
    <property type="match status" value="1"/>
</dbReference>
<accession>A0A5C4LQN7</accession>
<gene>
    <name evidence="6" type="ORF">FG385_29845</name>
</gene>
<keyword evidence="3" id="KW-0804">Transcription</keyword>
<keyword evidence="1" id="KW-0805">Transcription regulation</keyword>
<comment type="caution">
    <text evidence="6">The sequence shown here is derived from an EMBL/GenBank/DDBJ whole genome shotgun (WGS) entry which is preliminary data.</text>
</comment>
<keyword evidence="7" id="KW-1185">Reference proteome</keyword>
<dbReference type="RefSeq" id="WP_139100140.1">
    <property type="nucleotide sequence ID" value="NZ_VDFW01000039.1"/>
</dbReference>
<dbReference type="InterPro" id="IPR036388">
    <property type="entry name" value="WH-like_DNA-bd_sf"/>
</dbReference>
<dbReference type="PANTHER" id="PTHR44846:SF17">
    <property type="entry name" value="GNTR-FAMILY TRANSCRIPTIONAL REGULATOR"/>
    <property type="match status" value="1"/>
</dbReference>
<evidence type="ECO:0000256" key="4">
    <source>
        <dbReference type="SAM" id="MobiDB-lite"/>
    </source>
</evidence>
<evidence type="ECO:0000256" key="2">
    <source>
        <dbReference type="ARBA" id="ARBA00023125"/>
    </source>
</evidence>
<organism evidence="6 7">
    <name type="scientific">Amycolatopsis alkalitolerans</name>
    <dbReference type="NCBI Taxonomy" id="2547244"/>
    <lineage>
        <taxon>Bacteria</taxon>
        <taxon>Bacillati</taxon>
        <taxon>Actinomycetota</taxon>
        <taxon>Actinomycetes</taxon>
        <taxon>Pseudonocardiales</taxon>
        <taxon>Pseudonocardiaceae</taxon>
        <taxon>Amycolatopsis</taxon>
    </lineage>
</organism>
<dbReference type="PANTHER" id="PTHR44846">
    <property type="entry name" value="MANNOSYL-D-GLYCERATE TRANSPORT/METABOLISM SYSTEM REPRESSOR MNGR-RELATED"/>
    <property type="match status" value="1"/>
</dbReference>
<dbReference type="EMBL" id="VDFW01000039">
    <property type="protein sequence ID" value="TNC20890.1"/>
    <property type="molecule type" value="Genomic_DNA"/>
</dbReference>
<name>A0A5C4LQN7_9PSEU</name>
<feature type="domain" description="HTH gntR-type" evidence="5">
    <location>
        <begin position="12"/>
        <end position="80"/>
    </location>
</feature>
<evidence type="ECO:0000313" key="7">
    <source>
        <dbReference type="Proteomes" id="UP000305546"/>
    </source>
</evidence>
<evidence type="ECO:0000313" key="6">
    <source>
        <dbReference type="EMBL" id="TNC20890.1"/>
    </source>
</evidence>
<evidence type="ECO:0000256" key="3">
    <source>
        <dbReference type="ARBA" id="ARBA00023163"/>
    </source>
</evidence>
<dbReference type="SUPFAM" id="SSF46785">
    <property type="entry name" value="Winged helix' DNA-binding domain"/>
    <property type="match status" value="1"/>
</dbReference>
<feature type="compositionally biased region" description="Basic and acidic residues" evidence="4">
    <location>
        <begin position="80"/>
        <end position="90"/>
    </location>
</feature>
<dbReference type="Proteomes" id="UP000305546">
    <property type="component" value="Unassembled WGS sequence"/>
</dbReference>
<dbReference type="InterPro" id="IPR036390">
    <property type="entry name" value="WH_DNA-bd_sf"/>
</dbReference>
<dbReference type="SMART" id="SM00345">
    <property type="entry name" value="HTH_GNTR"/>
    <property type="match status" value="1"/>
</dbReference>
<dbReference type="PROSITE" id="PS50949">
    <property type="entry name" value="HTH_GNTR"/>
    <property type="match status" value="1"/>
</dbReference>
<protein>
    <submittedName>
        <fullName evidence="6">Winged helix-turn-helix transcriptional regulator</fullName>
    </submittedName>
</protein>
<dbReference type="OrthoDB" id="7363114at2"/>
<reference evidence="6 7" key="1">
    <citation type="submission" date="2019-06" db="EMBL/GenBank/DDBJ databases">
        <title>Amycolatopsis alkalitolerans sp. nov., isolated from Gastrodia elata Blume.</title>
        <authorList>
            <person name="Narsing Rao M.P."/>
            <person name="Li W.J."/>
        </authorList>
    </citation>
    <scope>NUCLEOTIDE SEQUENCE [LARGE SCALE GENOMIC DNA]</scope>
    <source>
        <strain evidence="6 7">SYSUP0005</strain>
    </source>
</reference>
<proteinExistence type="predicted"/>
<dbReference type="Pfam" id="PF00392">
    <property type="entry name" value="GntR"/>
    <property type="match status" value="1"/>
</dbReference>
<dbReference type="Gene3D" id="1.10.10.10">
    <property type="entry name" value="Winged helix-like DNA-binding domain superfamily/Winged helix DNA-binding domain"/>
    <property type="match status" value="1"/>
</dbReference>
<evidence type="ECO:0000256" key="1">
    <source>
        <dbReference type="ARBA" id="ARBA00023015"/>
    </source>
</evidence>
<dbReference type="AlphaFoldDB" id="A0A5C4LQN7"/>
<dbReference type="GO" id="GO:0003700">
    <property type="term" value="F:DNA-binding transcription factor activity"/>
    <property type="evidence" value="ECO:0007669"/>
    <property type="project" value="InterPro"/>
</dbReference>
<dbReference type="InterPro" id="IPR050679">
    <property type="entry name" value="Bact_HTH_transcr_reg"/>
</dbReference>
<keyword evidence="2" id="KW-0238">DNA-binding</keyword>
<dbReference type="InterPro" id="IPR000524">
    <property type="entry name" value="Tscrpt_reg_HTH_GntR"/>
</dbReference>
<sequence>MSSERLDLDDPQRPFEQIAAKLRAAIDTGELQPGQQLKSVRALAVEYGVSGGTVQRALGALRDEGLVTSWQGRGAYVRRKPAEAGGKDARPSGPRGNTPDADLDQLRRTVESLASRVEAIEQQLGSEAP</sequence>
<dbReference type="GO" id="GO:0045892">
    <property type="term" value="P:negative regulation of DNA-templated transcription"/>
    <property type="evidence" value="ECO:0007669"/>
    <property type="project" value="TreeGrafter"/>
</dbReference>
<evidence type="ECO:0000259" key="5">
    <source>
        <dbReference type="PROSITE" id="PS50949"/>
    </source>
</evidence>
<dbReference type="GO" id="GO:0003677">
    <property type="term" value="F:DNA binding"/>
    <property type="evidence" value="ECO:0007669"/>
    <property type="project" value="UniProtKB-KW"/>
</dbReference>